<comment type="caution">
    <text evidence="3">The sequence shown here is derived from an EMBL/GenBank/DDBJ whole genome shotgun (WGS) entry which is preliminary data.</text>
</comment>
<keyword evidence="4" id="KW-1185">Reference proteome</keyword>
<dbReference type="EMBL" id="JAMTCP010000001">
    <property type="protein sequence ID" value="MCP2256606.1"/>
    <property type="molecule type" value="Genomic_DNA"/>
</dbReference>
<accession>A0ABT1HM74</accession>
<protein>
    <submittedName>
        <fullName evidence="3">Uncharacterized protein</fullName>
    </submittedName>
</protein>
<evidence type="ECO:0000256" key="2">
    <source>
        <dbReference type="SAM" id="Phobius"/>
    </source>
</evidence>
<gene>
    <name evidence="3" type="ORF">LX15_000289</name>
</gene>
<evidence type="ECO:0000313" key="3">
    <source>
        <dbReference type="EMBL" id="MCP2256606.1"/>
    </source>
</evidence>
<feature type="transmembrane region" description="Helical" evidence="2">
    <location>
        <begin position="12"/>
        <end position="33"/>
    </location>
</feature>
<keyword evidence="2" id="KW-0472">Membrane</keyword>
<reference evidence="3 4" key="1">
    <citation type="submission" date="2022-06" db="EMBL/GenBank/DDBJ databases">
        <title>Genomic Encyclopedia of Archaeal and Bacterial Type Strains, Phase II (KMG-II): from individual species to whole genera.</title>
        <authorList>
            <person name="Goeker M."/>
        </authorList>
    </citation>
    <scope>NUCLEOTIDE SEQUENCE [LARGE SCALE GENOMIC DNA]</scope>
    <source>
        <strain evidence="3 4">DSM 40477</strain>
    </source>
</reference>
<keyword evidence="2" id="KW-0812">Transmembrane</keyword>
<proteinExistence type="predicted"/>
<organism evidence="3 4">
    <name type="scientific">Streptoalloteichus tenebrarius (strain ATCC 17920 / DSM 40477 / JCM 4838 / CBS 697.72 / NBRC 16177 / NCIMB 11028 / NRRL B-12390 / A12253. 1 / ISP 5477)</name>
    <name type="common">Streptomyces tenebrarius</name>
    <dbReference type="NCBI Taxonomy" id="1933"/>
    <lineage>
        <taxon>Bacteria</taxon>
        <taxon>Bacillati</taxon>
        <taxon>Actinomycetota</taxon>
        <taxon>Actinomycetes</taxon>
        <taxon>Pseudonocardiales</taxon>
        <taxon>Pseudonocardiaceae</taxon>
        <taxon>Streptoalloteichus</taxon>
    </lineage>
</organism>
<feature type="region of interest" description="Disordered" evidence="1">
    <location>
        <begin position="51"/>
        <end position="79"/>
    </location>
</feature>
<dbReference type="Proteomes" id="UP001205311">
    <property type="component" value="Unassembled WGS sequence"/>
</dbReference>
<evidence type="ECO:0000313" key="4">
    <source>
        <dbReference type="Proteomes" id="UP001205311"/>
    </source>
</evidence>
<feature type="compositionally biased region" description="Basic and acidic residues" evidence="1">
    <location>
        <begin position="56"/>
        <end position="66"/>
    </location>
</feature>
<keyword evidence="2" id="KW-1133">Transmembrane helix</keyword>
<sequence length="79" mass="9457">MVEARSVTTFVINLAAITVDVIIMSCVLLPPVFRRVAQLFRRVRRDLRRWNHERRQRREQQRRDEPPTTPTTQATRSTR</sequence>
<name>A0ABT1HM74_STRSD</name>
<evidence type="ECO:0000256" key="1">
    <source>
        <dbReference type="SAM" id="MobiDB-lite"/>
    </source>
</evidence>